<feature type="compositionally biased region" description="Basic and acidic residues" evidence="1">
    <location>
        <begin position="79"/>
        <end position="88"/>
    </location>
</feature>
<keyword evidence="3" id="KW-1185">Reference proteome</keyword>
<name>A0A9Q0IXG8_9TELE</name>
<comment type="caution">
    <text evidence="2">The sequence shown here is derived from an EMBL/GenBank/DDBJ whole genome shotgun (WGS) entry which is preliminary data.</text>
</comment>
<dbReference type="EMBL" id="JANIIK010000035">
    <property type="protein sequence ID" value="KAJ3613468.1"/>
    <property type="molecule type" value="Genomic_DNA"/>
</dbReference>
<feature type="compositionally biased region" description="Polar residues" evidence="1">
    <location>
        <begin position="61"/>
        <end position="76"/>
    </location>
</feature>
<reference evidence="2" key="1">
    <citation type="submission" date="2022-07" db="EMBL/GenBank/DDBJ databases">
        <title>Chromosome-level genome of Muraenolepis orangiensis.</title>
        <authorList>
            <person name="Kim J."/>
        </authorList>
    </citation>
    <scope>NUCLEOTIDE SEQUENCE</scope>
    <source>
        <strain evidence="2">KU_S4_2022</strain>
        <tissue evidence="2">Muscle</tissue>
    </source>
</reference>
<dbReference type="AlphaFoldDB" id="A0A9Q0IXG8"/>
<protein>
    <submittedName>
        <fullName evidence="2">Uncharacterized protein</fullName>
    </submittedName>
</protein>
<dbReference type="Proteomes" id="UP001148018">
    <property type="component" value="Unassembled WGS sequence"/>
</dbReference>
<feature type="compositionally biased region" description="Basic and acidic residues" evidence="1">
    <location>
        <begin position="50"/>
        <end position="59"/>
    </location>
</feature>
<evidence type="ECO:0000313" key="3">
    <source>
        <dbReference type="Proteomes" id="UP001148018"/>
    </source>
</evidence>
<evidence type="ECO:0000256" key="1">
    <source>
        <dbReference type="SAM" id="MobiDB-lite"/>
    </source>
</evidence>
<proteinExistence type="predicted"/>
<organism evidence="2 3">
    <name type="scientific">Muraenolepis orangiensis</name>
    <name type="common">Patagonian moray cod</name>
    <dbReference type="NCBI Taxonomy" id="630683"/>
    <lineage>
        <taxon>Eukaryota</taxon>
        <taxon>Metazoa</taxon>
        <taxon>Chordata</taxon>
        <taxon>Craniata</taxon>
        <taxon>Vertebrata</taxon>
        <taxon>Euteleostomi</taxon>
        <taxon>Actinopterygii</taxon>
        <taxon>Neopterygii</taxon>
        <taxon>Teleostei</taxon>
        <taxon>Neoteleostei</taxon>
        <taxon>Acanthomorphata</taxon>
        <taxon>Zeiogadaria</taxon>
        <taxon>Gadariae</taxon>
        <taxon>Gadiformes</taxon>
        <taxon>Muraenolepidoidei</taxon>
        <taxon>Muraenolepididae</taxon>
        <taxon>Muraenolepis</taxon>
    </lineage>
</organism>
<feature type="region of interest" description="Disordered" evidence="1">
    <location>
        <begin position="43"/>
        <end position="105"/>
    </location>
</feature>
<evidence type="ECO:0000313" key="2">
    <source>
        <dbReference type="EMBL" id="KAJ3613468.1"/>
    </source>
</evidence>
<sequence>MLTVQPETMVNVKLQCERFREVQALVIIYSTMVPPLHLLPSSPAASWRAAADDGGRDDVLSGTSRNRPPSRQNIQEAFNGERVHRRETCGVSTTTTPTLCRKKKK</sequence>
<gene>
    <name evidence="2" type="ORF">NHX12_019717</name>
</gene>
<accession>A0A9Q0IXG8</accession>